<dbReference type="Proteomes" id="UP000717534">
    <property type="component" value="Unassembled WGS sequence"/>
</dbReference>
<dbReference type="Gene3D" id="3.30.460.40">
    <property type="match status" value="1"/>
</dbReference>
<evidence type="ECO:0000313" key="1">
    <source>
        <dbReference type="EMBL" id="MBN4068475.1"/>
    </source>
</evidence>
<accession>A0ABS3AVC1</accession>
<reference evidence="1 2" key="1">
    <citation type="submission" date="2021-02" db="EMBL/GenBank/DDBJ databases">
        <title>Activity-based single-cell genomes from oceanic crustal fluid captures similar information to metagenomic and metatranscriptomic surveys with orders of magnitude less sampling.</title>
        <authorList>
            <person name="D'Angelo T.S."/>
            <person name="Orcutt B.N."/>
        </authorList>
    </citation>
    <scope>NUCLEOTIDE SEQUENCE [LARGE SCALE GENOMIC DNA]</scope>
    <source>
        <strain evidence="1">AH-315-G02</strain>
    </source>
</reference>
<protein>
    <submittedName>
        <fullName evidence="1">Nucleotidyltransferase family protein</fullName>
    </submittedName>
</protein>
<sequence>MQVEGSEREILLLCARGTLAQEQIDRIKQLCAARVDWEKIYTLATQHRILPLVYRNSRTHCANLVPSETLEKGKLACKNNGMQNLMMVGHLIRILSLLHENNIAAVPFKGPVLALSLYGDPALRSFGDIDVLIHRKNLNRAVRLLVQQGFLSLFSLNKKQLEKLSRTDNEFPLINRENGVTLDLQWEISGGYFKHPMTLDDLSSPFKDVTVAGKSIPGFSDEDLLLYLCIHGNQHTWRQLDHVCCIAELIRITPDIDWEKIFLTATRYKALRMLKIALLLIEDLFGLTPPVPFASQLKKDAQAVVLARQISAELFSVCDSSSSFSSHRFMKYHFLSMDNPLLAIRYALRLFFMPTRFDWQLYPLPASLSFLHYIIRPVRLGFTAGKKALMHR</sequence>
<evidence type="ECO:0000313" key="2">
    <source>
        <dbReference type="Proteomes" id="UP000717534"/>
    </source>
</evidence>
<keyword evidence="2" id="KW-1185">Reference proteome</keyword>
<comment type="caution">
    <text evidence="1">The sequence shown here is derived from an EMBL/GenBank/DDBJ whole genome shotgun (WGS) entry which is preliminary data.</text>
</comment>
<dbReference type="EMBL" id="JAFITO010000017">
    <property type="protein sequence ID" value="MBN4068475.1"/>
    <property type="molecule type" value="Genomic_DNA"/>
</dbReference>
<gene>
    <name evidence="1" type="ORF">JYU06_02990</name>
</gene>
<organism evidence="1 2">
    <name type="scientific">Desulfotalea psychrophila</name>
    <dbReference type="NCBI Taxonomy" id="84980"/>
    <lineage>
        <taxon>Bacteria</taxon>
        <taxon>Pseudomonadati</taxon>
        <taxon>Thermodesulfobacteriota</taxon>
        <taxon>Desulfobulbia</taxon>
        <taxon>Desulfobulbales</taxon>
        <taxon>Desulfocapsaceae</taxon>
        <taxon>Desulfotalea</taxon>
    </lineage>
</organism>
<dbReference type="Pfam" id="PF14907">
    <property type="entry name" value="NTP_transf_5"/>
    <property type="match status" value="1"/>
</dbReference>
<name>A0ABS3AVC1_9BACT</name>
<proteinExistence type="predicted"/>
<dbReference type="InterPro" id="IPR039498">
    <property type="entry name" value="NTP_transf_5"/>
</dbReference>